<accession>A0A1W1C6Y9</accession>
<name>A0A1W1C6Y9_9ZZZZ</name>
<dbReference type="NCBIfam" id="TIGR04247">
    <property type="entry name" value="NosD_copper_fam"/>
    <property type="match status" value="1"/>
</dbReference>
<dbReference type="InterPro" id="IPR006626">
    <property type="entry name" value="PbH1"/>
</dbReference>
<dbReference type="NCBIfam" id="TIGR03804">
    <property type="entry name" value="para_beta_helix"/>
    <property type="match status" value="1"/>
</dbReference>
<feature type="domain" description="Periplasmic copper-binding protein NosD beta helix" evidence="1">
    <location>
        <begin position="101"/>
        <end position="302"/>
    </location>
</feature>
<dbReference type="InterPro" id="IPR011050">
    <property type="entry name" value="Pectin_lyase_fold/virulence"/>
</dbReference>
<organism evidence="2">
    <name type="scientific">hydrothermal vent metagenome</name>
    <dbReference type="NCBI Taxonomy" id="652676"/>
    <lineage>
        <taxon>unclassified sequences</taxon>
        <taxon>metagenomes</taxon>
        <taxon>ecological metagenomes</taxon>
    </lineage>
</organism>
<dbReference type="Gene3D" id="2.160.20.10">
    <property type="entry name" value="Single-stranded right-handed beta-helix, Pectin lyase-like"/>
    <property type="match status" value="1"/>
</dbReference>
<evidence type="ECO:0000313" key="2">
    <source>
        <dbReference type="EMBL" id="SFV61503.1"/>
    </source>
</evidence>
<dbReference type="Pfam" id="PF05048">
    <property type="entry name" value="NosD"/>
    <property type="match status" value="1"/>
</dbReference>
<sequence>MAAGTYRGNISIDKPLTIRGKEPGVIIQGDKQGSVISITGAQVTLDNLTVTDSGTRMTTLDAAITMKQADHCQVTKCTLRNSLYGINMQSVRDSNITCNFITSNGNPVPLRGNALKVWNSSRIEIRNNTVEKSRDITLAFSQDILFSGNSITQSRHGLAIERSRRTTIENNHFAYNATGIMLEASQKTNISGNEILSCRGVAGIAVVIQGGGSVRFIHNKVSFNAKAFYIDTKGHEKGMKRYFRNNTISYNKEAFHFHSAIRNNTMTGNRIFGNIDDVVKDIKGTGNGENRIAYNYWDRYEGFDKNGDNIGDTPYRIYQYADRLWQYNNKIKFFYASPVMSLMNFIAQLAPFIEPNLLLEDTKPIVHIKKRF</sequence>
<dbReference type="InterPro" id="IPR022441">
    <property type="entry name" value="Para_beta_helix_rpt-2"/>
</dbReference>
<protein>
    <submittedName>
        <fullName evidence="2">Nitrous oxide reductase maturation protein NosD</fullName>
    </submittedName>
</protein>
<dbReference type="SUPFAM" id="SSF51126">
    <property type="entry name" value="Pectin lyase-like"/>
    <property type="match status" value="1"/>
</dbReference>
<evidence type="ECO:0000259" key="1">
    <source>
        <dbReference type="Pfam" id="PF05048"/>
    </source>
</evidence>
<gene>
    <name evidence="2" type="ORF">MNB_SV-10-1153</name>
</gene>
<proteinExistence type="predicted"/>
<reference evidence="2" key="1">
    <citation type="submission" date="2016-10" db="EMBL/GenBank/DDBJ databases">
        <authorList>
            <person name="de Groot N.N."/>
        </authorList>
    </citation>
    <scope>NUCLEOTIDE SEQUENCE</scope>
</reference>
<dbReference type="SMART" id="SM00710">
    <property type="entry name" value="PbH1"/>
    <property type="match status" value="8"/>
</dbReference>
<dbReference type="InterPro" id="IPR026464">
    <property type="entry name" value="NosD_copper_fam"/>
</dbReference>
<dbReference type="InterPro" id="IPR007742">
    <property type="entry name" value="NosD_dom"/>
</dbReference>
<dbReference type="AlphaFoldDB" id="A0A1W1C6Y9"/>
<dbReference type="EMBL" id="FPHL01000026">
    <property type="protein sequence ID" value="SFV61503.1"/>
    <property type="molecule type" value="Genomic_DNA"/>
</dbReference>
<dbReference type="InterPro" id="IPR012334">
    <property type="entry name" value="Pectin_lyas_fold"/>
</dbReference>